<dbReference type="AlphaFoldDB" id="A0AAE0BA23"/>
<protein>
    <recommendedName>
        <fullName evidence="3">PiggyBac transposable element-derived protein domain-containing protein</fullName>
    </recommendedName>
</protein>
<dbReference type="InterPro" id="IPR029526">
    <property type="entry name" value="PGBD"/>
</dbReference>
<keyword evidence="2" id="KW-1133">Transmembrane helix</keyword>
<accession>A0AAE0BA23</accession>
<evidence type="ECO:0000259" key="3">
    <source>
        <dbReference type="Pfam" id="PF13843"/>
    </source>
</evidence>
<sequence>MPSGDIDSDGDCDSEFDEGAPEEDTTVLAEESADDCTLETPSSNFKFNWSKEHEEVSTDQRVKDGVGTETCNPKLRWDNSELDDTVLSKYGYLKYFLLFFPVLLLPIWAQLLQRNGATRYGEGFITGKRNMSVGLFLVWLGIWVFMLLNPGLQRHEYWNSTPDPLKLLPNHDLTALTTLSRHDFERILSVFSLPTYSDEAPYTAAHSGGACGQPDDAPSPDTLRAVRRFFDACNERWQNVFLPGTFLCLDESMFKWLGRFRMPGWVKVGRKPDSKGHELKTLACGISKVLFRFELQEGKIPDNLKKYVDRYGATTALVLRMLEGLKGVGYILIADSWFGSTKTCILLLAWGIYSVLNVKTAYRLFPKTQLMEALKPKGKGEHVCYQADVKMSATRSKTIFAVGHKGPGKMSKAHQKSTGWGADAVGVPLLLDAPITLSGRDSSASGCDQPRPPSKEHVPVTTEEHGHAHPIVVRKMKVVRKTEVYASLSAAQRDIASGVALVVEPTQQKRRVGRPAGRKSKRARNVSVANIESAPEATEDAELENAALALVALPNI</sequence>
<evidence type="ECO:0000256" key="2">
    <source>
        <dbReference type="SAM" id="Phobius"/>
    </source>
</evidence>
<comment type="caution">
    <text evidence="4">The sequence shown here is derived from an EMBL/GenBank/DDBJ whole genome shotgun (WGS) entry which is preliminary data.</text>
</comment>
<feature type="compositionally biased region" description="Acidic residues" evidence="1">
    <location>
        <begin position="1"/>
        <end position="37"/>
    </location>
</feature>
<feature type="transmembrane region" description="Helical" evidence="2">
    <location>
        <begin position="92"/>
        <end position="112"/>
    </location>
</feature>
<keyword evidence="5" id="KW-1185">Reference proteome</keyword>
<proteinExistence type="predicted"/>
<evidence type="ECO:0000313" key="4">
    <source>
        <dbReference type="EMBL" id="KAK3232811.1"/>
    </source>
</evidence>
<reference evidence="4 5" key="1">
    <citation type="journal article" date="2015" name="Genome Biol. Evol.">
        <title>Comparative Genomics of a Bacterivorous Green Alga Reveals Evolutionary Causalities and Consequences of Phago-Mixotrophic Mode of Nutrition.</title>
        <authorList>
            <person name="Burns J.A."/>
            <person name="Paasch A."/>
            <person name="Narechania A."/>
            <person name="Kim E."/>
        </authorList>
    </citation>
    <scope>NUCLEOTIDE SEQUENCE [LARGE SCALE GENOMIC DNA]</scope>
    <source>
        <strain evidence="4 5">PLY_AMNH</strain>
    </source>
</reference>
<name>A0AAE0BA23_9CHLO</name>
<feature type="compositionally biased region" description="Basic and acidic residues" evidence="1">
    <location>
        <begin position="453"/>
        <end position="467"/>
    </location>
</feature>
<gene>
    <name evidence="4" type="ORF">CYMTET_56856</name>
</gene>
<evidence type="ECO:0000313" key="5">
    <source>
        <dbReference type="Proteomes" id="UP001190700"/>
    </source>
</evidence>
<keyword evidence="2" id="KW-0472">Membrane</keyword>
<feature type="transmembrane region" description="Helical" evidence="2">
    <location>
        <begin position="133"/>
        <end position="152"/>
    </location>
</feature>
<organism evidence="4 5">
    <name type="scientific">Cymbomonas tetramitiformis</name>
    <dbReference type="NCBI Taxonomy" id="36881"/>
    <lineage>
        <taxon>Eukaryota</taxon>
        <taxon>Viridiplantae</taxon>
        <taxon>Chlorophyta</taxon>
        <taxon>Pyramimonadophyceae</taxon>
        <taxon>Pyramimonadales</taxon>
        <taxon>Pyramimonadaceae</taxon>
        <taxon>Cymbomonas</taxon>
    </lineage>
</organism>
<dbReference type="PANTHER" id="PTHR46599">
    <property type="entry name" value="PIGGYBAC TRANSPOSABLE ELEMENT-DERIVED PROTEIN 4"/>
    <property type="match status" value="1"/>
</dbReference>
<dbReference type="Pfam" id="PF13843">
    <property type="entry name" value="DDE_Tnp_1_7"/>
    <property type="match status" value="1"/>
</dbReference>
<keyword evidence="2" id="KW-0812">Transmembrane</keyword>
<feature type="region of interest" description="Disordered" evidence="1">
    <location>
        <begin position="440"/>
        <end position="467"/>
    </location>
</feature>
<dbReference type="Proteomes" id="UP001190700">
    <property type="component" value="Unassembled WGS sequence"/>
</dbReference>
<dbReference type="EMBL" id="LGRX02035885">
    <property type="protein sequence ID" value="KAK3232811.1"/>
    <property type="molecule type" value="Genomic_DNA"/>
</dbReference>
<feature type="domain" description="PiggyBac transposable element-derived protein" evidence="3">
    <location>
        <begin position="136"/>
        <end position="383"/>
    </location>
</feature>
<feature type="region of interest" description="Disordered" evidence="1">
    <location>
        <begin position="1"/>
        <end position="40"/>
    </location>
</feature>
<evidence type="ECO:0000256" key="1">
    <source>
        <dbReference type="SAM" id="MobiDB-lite"/>
    </source>
</evidence>
<dbReference type="PANTHER" id="PTHR46599:SF3">
    <property type="entry name" value="PIGGYBAC TRANSPOSABLE ELEMENT-DERIVED PROTEIN 4"/>
    <property type="match status" value="1"/>
</dbReference>